<evidence type="ECO:0000313" key="2">
    <source>
        <dbReference type="Proteomes" id="UP000507245"/>
    </source>
</evidence>
<evidence type="ECO:0008006" key="3">
    <source>
        <dbReference type="Google" id="ProtNLM"/>
    </source>
</evidence>
<keyword evidence="2" id="KW-1185">Reference proteome</keyword>
<accession>A0A6J5Y233</accession>
<dbReference type="AlphaFoldDB" id="A0A6J5Y233"/>
<dbReference type="OrthoDB" id="10500386at2759"/>
<proteinExistence type="predicted"/>
<gene>
    <name evidence="1" type="ORF">ORAREDHAP_LOCUS44310</name>
</gene>
<dbReference type="EMBL" id="CAEKKB010000007">
    <property type="protein sequence ID" value="CAB4317518.1"/>
    <property type="molecule type" value="Genomic_DNA"/>
</dbReference>
<sequence>MAIRCCGFNMGYWRLQNIPFIDQLKEVTIDIELSNGIQFAKYVLERAQNLKKAEKPHQSKAVRKIRKSMMTSSFKVVILEDQERDI</sequence>
<dbReference type="Proteomes" id="UP000507245">
    <property type="component" value="Unassembled WGS sequence"/>
</dbReference>
<evidence type="ECO:0000313" key="1">
    <source>
        <dbReference type="EMBL" id="CAB4317518.1"/>
    </source>
</evidence>
<name>A0A6J5Y233_PRUAR</name>
<organism evidence="1 2">
    <name type="scientific">Prunus armeniaca</name>
    <name type="common">Apricot</name>
    <name type="synonym">Armeniaca vulgaris</name>
    <dbReference type="NCBI Taxonomy" id="36596"/>
    <lineage>
        <taxon>Eukaryota</taxon>
        <taxon>Viridiplantae</taxon>
        <taxon>Streptophyta</taxon>
        <taxon>Embryophyta</taxon>
        <taxon>Tracheophyta</taxon>
        <taxon>Spermatophyta</taxon>
        <taxon>Magnoliopsida</taxon>
        <taxon>eudicotyledons</taxon>
        <taxon>Gunneridae</taxon>
        <taxon>Pentapetalae</taxon>
        <taxon>rosids</taxon>
        <taxon>fabids</taxon>
        <taxon>Rosales</taxon>
        <taxon>Rosaceae</taxon>
        <taxon>Amygdaloideae</taxon>
        <taxon>Amygdaleae</taxon>
        <taxon>Prunus</taxon>
    </lineage>
</organism>
<protein>
    <recommendedName>
        <fullName evidence="3">FBD domain-containing protein</fullName>
    </recommendedName>
</protein>
<reference evidence="2" key="1">
    <citation type="journal article" date="2020" name="Genome Biol.">
        <title>Gamete binning: chromosome-level and haplotype-resolved genome assembly enabled by high-throughput single-cell sequencing of gamete genomes.</title>
        <authorList>
            <person name="Campoy J.A."/>
            <person name="Sun H."/>
            <person name="Goel M."/>
            <person name="Jiao W.-B."/>
            <person name="Folz-Donahue K."/>
            <person name="Wang N."/>
            <person name="Rubio M."/>
            <person name="Liu C."/>
            <person name="Kukat C."/>
            <person name="Ruiz D."/>
            <person name="Huettel B."/>
            <person name="Schneeberger K."/>
        </authorList>
    </citation>
    <scope>NUCLEOTIDE SEQUENCE [LARGE SCALE GENOMIC DNA]</scope>
    <source>
        <strain evidence="2">cv. Rojo Pasion</strain>
    </source>
</reference>